<protein>
    <submittedName>
        <fullName evidence="2">Uncharacterized protein conserved in bacteria</fullName>
    </submittedName>
</protein>
<evidence type="ECO:0000259" key="1">
    <source>
        <dbReference type="Pfam" id="PF13449"/>
    </source>
</evidence>
<accession>A0A377HIV5</accession>
<sequence>MDGEQFENVGGKRYLRMLEFDVKQQVWTGRSWQYVLEDNQNAIGDFNMIDDTHGLVIERDNGEGTTDKACVVGAPTNNCFSQVAKFKRVYKIAFSDTNVGKPVEKLSYIDLMNISGSEQAGTQAAE</sequence>
<feature type="domain" description="Phytase-like" evidence="1">
    <location>
        <begin position="12"/>
        <end position="112"/>
    </location>
</feature>
<gene>
    <name evidence="2" type="ORF">NCTC8500_05935</name>
</gene>
<evidence type="ECO:0000313" key="2">
    <source>
        <dbReference type="EMBL" id="STO53366.1"/>
    </source>
</evidence>
<dbReference type="EMBL" id="UGFG01000002">
    <property type="protein sequence ID" value="STO53366.1"/>
    <property type="molecule type" value="Genomic_DNA"/>
</dbReference>
<dbReference type="AlphaFoldDB" id="A0A377HIV5"/>
<reference evidence="2 3" key="1">
    <citation type="submission" date="2018-06" db="EMBL/GenBank/DDBJ databases">
        <authorList>
            <consortium name="Pathogen Informatics"/>
            <person name="Doyle S."/>
        </authorList>
    </citation>
    <scope>NUCLEOTIDE SEQUENCE [LARGE SCALE GENOMIC DNA]</scope>
    <source>
        <strain evidence="2 3">NCTC8500</strain>
    </source>
</reference>
<proteinExistence type="predicted"/>
<organism evidence="2 3">
    <name type="scientific">Escherichia coli</name>
    <dbReference type="NCBI Taxonomy" id="562"/>
    <lineage>
        <taxon>Bacteria</taxon>
        <taxon>Pseudomonadati</taxon>
        <taxon>Pseudomonadota</taxon>
        <taxon>Gammaproteobacteria</taxon>
        <taxon>Enterobacterales</taxon>
        <taxon>Enterobacteriaceae</taxon>
        <taxon>Escherichia</taxon>
    </lineage>
</organism>
<dbReference type="InterPro" id="IPR027372">
    <property type="entry name" value="Phytase-like_dom"/>
</dbReference>
<dbReference type="Proteomes" id="UP000254429">
    <property type="component" value="Unassembled WGS sequence"/>
</dbReference>
<evidence type="ECO:0000313" key="3">
    <source>
        <dbReference type="Proteomes" id="UP000254429"/>
    </source>
</evidence>
<dbReference type="PANTHER" id="PTHR37957">
    <property type="entry name" value="BLR7070 PROTEIN"/>
    <property type="match status" value="1"/>
</dbReference>
<name>A0A377HIV5_ECOLX</name>
<dbReference type="Pfam" id="PF13449">
    <property type="entry name" value="Phytase-like"/>
    <property type="match status" value="1"/>
</dbReference>
<dbReference type="PANTHER" id="PTHR37957:SF1">
    <property type="entry name" value="PHYTASE-LIKE DOMAIN-CONTAINING PROTEIN"/>
    <property type="match status" value="1"/>
</dbReference>